<evidence type="ECO:0000256" key="4">
    <source>
        <dbReference type="ARBA" id="ARBA00022692"/>
    </source>
</evidence>
<comment type="subcellular location">
    <subcellularLocation>
        <location evidence="1">Cell membrane</location>
        <topology evidence="1">Multi-pass membrane protein</topology>
    </subcellularLocation>
</comment>
<feature type="region of interest" description="Disordered" evidence="7">
    <location>
        <begin position="702"/>
        <end position="722"/>
    </location>
</feature>
<evidence type="ECO:0000256" key="3">
    <source>
        <dbReference type="ARBA" id="ARBA00022475"/>
    </source>
</evidence>
<feature type="domain" description="SSD" evidence="9">
    <location>
        <begin position="564"/>
        <end position="690"/>
    </location>
</feature>
<dbReference type="InterPro" id="IPR050545">
    <property type="entry name" value="Mycobact_MmpL"/>
</dbReference>
<evidence type="ECO:0000256" key="2">
    <source>
        <dbReference type="ARBA" id="ARBA00010157"/>
    </source>
</evidence>
<reference evidence="10 11" key="1">
    <citation type="submission" date="2015-02" db="EMBL/GenBank/DDBJ databases">
        <title>Draft genome sequence of Kitasatospora griseola MF730-N6, a bafilomycin, terpentecin and satosporin producer.</title>
        <authorList>
            <person name="Arens J.C."/>
            <person name="Haltli B."/>
            <person name="Kerr R.G."/>
        </authorList>
    </citation>
    <scope>NUCLEOTIDE SEQUENCE [LARGE SCALE GENOMIC DNA]</scope>
    <source>
        <strain evidence="10 11">MF730-N6</strain>
    </source>
</reference>
<comment type="caution">
    <text evidence="10">The sequence shown here is derived from an EMBL/GenBank/DDBJ whole genome shotgun (WGS) entry which is preliminary data.</text>
</comment>
<dbReference type="EMBL" id="JXZB01000004">
    <property type="protein sequence ID" value="KIQ61681.1"/>
    <property type="molecule type" value="Genomic_DNA"/>
</dbReference>
<dbReference type="PATRIC" id="fig|2064.6.peg.4411"/>
<dbReference type="InterPro" id="IPR004869">
    <property type="entry name" value="MMPL_dom"/>
</dbReference>
<feature type="transmembrane region" description="Helical" evidence="8">
    <location>
        <begin position="207"/>
        <end position="226"/>
    </location>
</feature>
<keyword evidence="5 8" id="KW-1133">Transmembrane helix</keyword>
<dbReference type="Gene3D" id="1.20.1640.10">
    <property type="entry name" value="Multidrug efflux transporter AcrB transmembrane domain"/>
    <property type="match status" value="2"/>
</dbReference>
<feature type="transmembrane region" description="Helical" evidence="8">
    <location>
        <begin position="371"/>
        <end position="391"/>
    </location>
</feature>
<evidence type="ECO:0000256" key="6">
    <source>
        <dbReference type="ARBA" id="ARBA00023136"/>
    </source>
</evidence>
<feature type="transmembrane region" description="Helical" evidence="8">
    <location>
        <begin position="593"/>
        <end position="614"/>
    </location>
</feature>
<keyword evidence="3" id="KW-1003">Cell membrane</keyword>
<evidence type="ECO:0000256" key="1">
    <source>
        <dbReference type="ARBA" id="ARBA00004651"/>
    </source>
</evidence>
<evidence type="ECO:0000313" key="11">
    <source>
        <dbReference type="Proteomes" id="UP000032066"/>
    </source>
</evidence>
<dbReference type="SUPFAM" id="SSF82866">
    <property type="entry name" value="Multidrug efflux transporter AcrB transmembrane domain"/>
    <property type="match status" value="2"/>
</dbReference>
<feature type="transmembrane region" description="Helical" evidence="8">
    <location>
        <begin position="182"/>
        <end position="200"/>
    </location>
</feature>
<feature type="transmembrane region" description="Helical" evidence="8">
    <location>
        <begin position="238"/>
        <end position="262"/>
    </location>
</feature>
<dbReference type="Pfam" id="PF03176">
    <property type="entry name" value="MMPL"/>
    <property type="match status" value="2"/>
</dbReference>
<dbReference type="PANTHER" id="PTHR33406:SF6">
    <property type="entry name" value="MEMBRANE PROTEIN YDGH-RELATED"/>
    <property type="match status" value="1"/>
</dbReference>
<dbReference type="STRING" id="2064.TR51_20505"/>
<keyword evidence="6 8" id="KW-0472">Membrane</keyword>
<dbReference type="RefSeq" id="WP_043913333.1">
    <property type="nucleotide sequence ID" value="NZ_JXZB01000004.1"/>
</dbReference>
<feature type="transmembrane region" description="Helical" evidence="8">
    <location>
        <begin position="666"/>
        <end position="691"/>
    </location>
</feature>
<evidence type="ECO:0000313" key="10">
    <source>
        <dbReference type="EMBL" id="KIQ61681.1"/>
    </source>
</evidence>
<evidence type="ECO:0000259" key="9">
    <source>
        <dbReference type="PROSITE" id="PS50156"/>
    </source>
</evidence>
<feature type="domain" description="SSD" evidence="9">
    <location>
        <begin position="205"/>
        <end position="337"/>
    </location>
</feature>
<evidence type="ECO:0000256" key="8">
    <source>
        <dbReference type="SAM" id="Phobius"/>
    </source>
</evidence>
<dbReference type="InterPro" id="IPR000731">
    <property type="entry name" value="SSD"/>
</dbReference>
<dbReference type="OrthoDB" id="2365435at2"/>
<feature type="transmembrane region" description="Helical" evidence="8">
    <location>
        <begin position="12"/>
        <end position="31"/>
    </location>
</feature>
<feature type="transmembrane region" description="Helical" evidence="8">
    <location>
        <begin position="533"/>
        <end position="550"/>
    </location>
</feature>
<feature type="compositionally biased region" description="Basic and acidic residues" evidence="7">
    <location>
        <begin position="706"/>
        <end position="716"/>
    </location>
</feature>
<dbReference type="PANTHER" id="PTHR33406">
    <property type="entry name" value="MEMBRANE PROTEIN MJ1562-RELATED"/>
    <property type="match status" value="1"/>
</dbReference>
<comment type="similarity">
    <text evidence="2">Belongs to the resistance-nodulation-cell division (RND) (TC 2.A.6) family. MmpL subfamily.</text>
</comment>
<proteinExistence type="inferred from homology"/>
<feature type="transmembrane region" description="Helical" evidence="8">
    <location>
        <begin position="635"/>
        <end position="660"/>
    </location>
</feature>
<keyword evidence="11" id="KW-1185">Reference proteome</keyword>
<dbReference type="Proteomes" id="UP000032066">
    <property type="component" value="Unassembled WGS sequence"/>
</dbReference>
<organism evidence="10 11">
    <name type="scientific">Kitasatospora griseola</name>
    <name type="common">Streptomyces griseolosporeus</name>
    <dbReference type="NCBI Taxonomy" id="2064"/>
    <lineage>
        <taxon>Bacteria</taxon>
        <taxon>Bacillati</taxon>
        <taxon>Actinomycetota</taxon>
        <taxon>Actinomycetes</taxon>
        <taxon>Kitasatosporales</taxon>
        <taxon>Streptomycetaceae</taxon>
        <taxon>Kitasatospora</taxon>
    </lineage>
</organism>
<dbReference type="GO" id="GO:0005886">
    <property type="term" value="C:plasma membrane"/>
    <property type="evidence" value="ECO:0007669"/>
    <property type="project" value="UniProtKB-SubCell"/>
</dbReference>
<evidence type="ECO:0000256" key="7">
    <source>
        <dbReference type="SAM" id="MobiDB-lite"/>
    </source>
</evidence>
<dbReference type="PROSITE" id="PS50156">
    <property type="entry name" value="SSD"/>
    <property type="match status" value="2"/>
</dbReference>
<evidence type="ECO:0000256" key="5">
    <source>
        <dbReference type="ARBA" id="ARBA00022989"/>
    </source>
</evidence>
<protein>
    <submittedName>
        <fullName evidence="10">Membrane protein</fullName>
    </submittedName>
</protein>
<dbReference type="AlphaFoldDB" id="A0A0D0NRH0"/>
<feature type="transmembrane region" description="Helical" evidence="8">
    <location>
        <begin position="315"/>
        <end position="338"/>
    </location>
</feature>
<feature type="transmembrane region" description="Helical" evidence="8">
    <location>
        <begin position="557"/>
        <end position="581"/>
    </location>
</feature>
<gene>
    <name evidence="10" type="ORF">TR51_20505</name>
</gene>
<sequence>MFHRLGHFVVKRAWWVIIAWVIGSIALIATAPKMSASTDESEFLPKHYESIRAAVVQQDKFPAEFTPSAILMFERTDGGALTDADKADIAKITKGLTDKHIPLVEQVIPPMAGRTISQDGHYAMGMVSIDKTKMQTDEYLTAAKDVRDEGKELAKGTALKYQVGGQAAMGLDQKESSSATDAITMVATVVLIVVIVGVIFRGILVGWLPVLLSMFPMIAASGLIAFVTKLFDLKSSPIASAIDIVVILGVGTDYFLFLMFRYRERLRAGDDRKSAVANGVGRVGEAIASAAGAVTVAFAVLLLSELGMFTALGPALAISVVVTALASLTLTPALLAVIPAKATFWPGRKWMQEPEGARFHKLGRTVGRRPGLIALVSGGLLVVLSLAGLGYQGTFDMAKSMMPKDKESMVVMDAIGKGFSAGAADPTHVFLTTGTKAGGKLDPNALGGFGAKLGQVPGVATVQPEPKLSEDGTTADFVVMLKDSAASNAAIDTVTKVRTAAHAAAPAGSEALVSGTSSVYKDINLAMAHDYKLVFPVAGVLILLILGLQLRSVVAPWYLMASVGLGFAATLGATTVAFLKVGSESGLMFMLPIFIYLFVVAIGTDYNILIIARLREEAREGRSPREAAKEAIRHAGPTVAAAGFILAASFATFMLAGNVLFAELGFALAIGIVLAAFVMAMFFTPAITALLGKKAWWPGHGAMPEPGHEPVGEREPQPVGRA</sequence>
<accession>A0A0D0NRH0</accession>
<keyword evidence="4 8" id="KW-0812">Transmembrane</keyword>
<feature type="transmembrane region" description="Helical" evidence="8">
    <location>
        <begin position="283"/>
        <end position="303"/>
    </location>
</feature>
<name>A0A0D0NRH0_KITGR</name>